<dbReference type="Proteomes" id="UP000006643">
    <property type="component" value="Unassembled WGS sequence"/>
</dbReference>
<protein>
    <submittedName>
        <fullName evidence="1">Uncharacterized protein</fullName>
    </submittedName>
</protein>
<gene>
    <name evidence="1" type="ORF">PITG_08771</name>
</gene>
<name>D0ND64_PHYIT</name>
<dbReference type="VEuPathDB" id="FungiDB:PITG_08771"/>
<sequence>MEKFRCELPNLIAMTAEEYPLAAVFVRDYCSRALMSVPERNFSAGLTWYLLDCDIIAKSVERITNYTLATPTTTETAERALHAYLRSTSERSIHACRVTGIDDSAAAAAVSEALGLTQPPTSCEVFCLPSYDVRSGLKSLVYVLEKTCRFTPVLLEAFQAAGGYALLLRLLDTCSEDEIPALLDIADRSIGSSTFGARNVNAFSTMRDLLLNYIKHLVLQLLTQVLHIYTSDYDNFVFLEPKTRTLALLLTKLPHTSFYDTQVIILRIVEYVCCAAKPEDSLPHEILSVVCGGTSKS</sequence>
<organism evidence="1 2">
    <name type="scientific">Phytophthora infestans (strain T30-4)</name>
    <name type="common">Potato late blight agent</name>
    <dbReference type="NCBI Taxonomy" id="403677"/>
    <lineage>
        <taxon>Eukaryota</taxon>
        <taxon>Sar</taxon>
        <taxon>Stramenopiles</taxon>
        <taxon>Oomycota</taxon>
        <taxon>Peronosporomycetes</taxon>
        <taxon>Peronosporales</taxon>
        <taxon>Peronosporaceae</taxon>
        <taxon>Phytophthora</taxon>
    </lineage>
</organism>
<dbReference type="eggNOG" id="ENOG502SJMI">
    <property type="taxonomic scope" value="Eukaryota"/>
</dbReference>
<dbReference type="GeneID" id="9461739"/>
<dbReference type="HOGENOM" id="CLU_028095_0_0_1"/>
<keyword evidence="2" id="KW-1185">Reference proteome</keyword>
<evidence type="ECO:0000313" key="1">
    <source>
        <dbReference type="EMBL" id="EEY56021.1"/>
    </source>
</evidence>
<dbReference type="InParanoid" id="D0ND64"/>
<dbReference type="OrthoDB" id="128186at2759"/>
<accession>D0ND64</accession>
<dbReference type="EMBL" id="DS028133">
    <property type="protein sequence ID" value="EEY56021.1"/>
    <property type="molecule type" value="Genomic_DNA"/>
</dbReference>
<dbReference type="RefSeq" id="XP_002902851.1">
    <property type="nucleotide sequence ID" value="XM_002902805.1"/>
</dbReference>
<dbReference type="OMA" id="ARNEHAF"/>
<evidence type="ECO:0000313" key="2">
    <source>
        <dbReference type="Proteomes" id="UP000006643"/>
    </source>
</evidence>
<proteinExistence type="predicted"/>
<dbReference type="KEGG" id="pif:PITG_08771"/>
<reference evidence="2" key="1">
    <citation type="journal article" date="2009" name="Nature">
        <title>Genome sequence and analysis of the Irish potato famine pathogen Phytophthora infestans.</title>
        <authorList>
            <consortium name="The Broad Institute Genome Sequencing Platform"/>
            <person name="Haas B.J."/>
            <person name="Kamoun S."/>
            <person name="Zody M.C."/>
            <person name="Jiang R.H."/>
            <person name="Handsaker R.E."/>
            <person name="Cano L.M."/>
            <person name="Grabherr M."/>
            <person name="Kodira C.D."/>
            <person name="Raffaele S."/>
            <person name="Torto-Alalibo T."/>
            <person name="Bozkurt T.O."/>
            <person name="Ah-Fong A.M."/>
            <person name="Alvarado L."/>
            <person name="Anderson V.L."/>
            <person name="Armstrong M.R."/>
            <person name="Avrova A."/>
            <person name="Baxter L."/>
            <person name="Beynon J."/>
            <person name="Boevink P.C."/>
            <person name="Bollmann S.R."/>
            <person name="Bos J.I."/>
            <person name="Bulone V."/>
            <person name="Cai G."/>
            <person name="Cakir C."/>
            <person name="Carrington J.C."/>
            <person name="Chawner M."/>
            <person name="Conti L."/>
            <person name="Costanzo S."/>
            <person name="Ewan R."/>
            <person name="Fahlgren N."/>
            <person name="Fischbach M.A."/>
            <person name="Fugelstad J."/>
            <person name="Gilroy E.M."/>
            <person name="Gnerre S."/>
            <person name="Green P.J."/>
            <person name="Grenville-Briggs L.J."/>
            <person name="Griffith J."/>
            <person name="Grunwald N.J."/>
            <person name="Horn K."/>
            <person name="Horner N.R."/>
            <person name="Hu C.H."/>
            <person name="Huitema E."/>
            <person name="Jeong D.H."/>
            <person name="Jones A.M."/>
            <person name="Jones J.D."/>
            <person name="Jones R.W."/>
            <person name="Karlsson E.K."/>
            <person name="Kunjeti S.G."/>
            <person name="Lamour K."/>
            <person name="Liu Z."/>
            <person name="Ma L."/>
            <person name="Maclean D."/>
            <person name="Chibucos M.C."/>
            <person name="McDonald H."/>
            <person name="McWalters J."/>
            <person name="Meijer H.J."/>
            <person name="Morgan W."/>
            <person name="Morris P.F."/>
            <person name="Munro C.A."/>
            <person name="O'Neill K."/>
            <person name="Ospina-Giraldo M."/>
            <person name="Pinzon A."/>
            <person name="Pritchard L."/>
            <person name="Ramsahoye B."/>
            <person name="Ren Q."/>
            <person name="Restrepo S."/>
            <person name="Roy S."/>
            <person name="Sadanandom A."/>
            <person name="Savidor A."/>
            <person name="Schornack S."/>
            <person name="Schwartz D.C."/>
            <person name="Schumann U.D."/>
            <person name="Schwessinger B."/>
            <person name="Seyer L."/>
            <person name="Sharpe T."/>
            <person name="Silvar C."/>
            <person name="Song J."/>
            <person name="Studholme D.J."/>
            <person name="Sykes S."/>
            <person name="Thines M."/>
            <person name="van de Vondervoort P.J."/>
            <person name="Phuntumart V."/>
            <person name="Wawra S."/>
            <person name="Weide R."/>
            <person name="Win J."/>
            <person name="Young C."/>
            <person name="Zhou S."/>
            <person name="Fry W."/>
            <person name="Meyers B.C."/>
            <person name="van West P."/>
            <person name="Ristaino J."/>
            <person name="Govers F."/>
            <person name="Birch P.R."/>
            <person name="Whisson S.C."/>
            <person name="Judelson H.S."/>
            <person name="Nusbaum C."/>
        </authorList>
    </citation>
    <scope>NUCLEOTIDE SEQUENCE [LARGE SCALE GENOMIC DNA]</scope>
    <source>
        <strain evidence="2">T30-4</strain>
    </source>
</reference>
<dbReference type="AlphaFoldDB" id="D0ND64"/>